<organism evidence="1 2">
    <name type="scientific">Perkinsus chesapeaki</name>
    <name type="common">Clam parasite</name>
    <name type="synonym">Perkinsus andrewsi</name>
    <dbReference type="NCBI Taxonomy" id="330153"/>
    <lineage>
        <taxon>Eukaryota</taxon>
        <taxon>Sar</taxon>
        <taxon>Alveolata</taxon>
        <taxon>Perkinsozoa</taxon>
        <taxon>Perkinsea</taxon>
        <taxon>Perkinsida</taxon>
        <taxon>Perkinsidae</taxon>
        <taxon>Perkinsus</taxon>
    </lineage>
</organism>
<evidence type="ECO:0000313" key="2">
    <source>
        <dbReference type="Proteomes" id="UP000591131"/>
    </source>
</evidence>
<keyword evidence="2" id="KW-1185">Reference proteome</keyword>
<accession>A0A7J6MT26</accession>
<dbReference type="AlphaFoldDB" id="A0A7J6MT26"/>
<reference evidence="1 2" key="1">
    <citation type="submission" date="2020-04" db="EMBL/GenBank/DDBJ databases">
        <title>Perkinsus chesapeaki whole genome sequence.</title>
        <authorList>
            <person name="Bogema D.R."/>
        </authorList>
    </citation>
    <scope>NUCLEOTIDE SEQUENCE [LARGE SCALE GENOMIC DNA]</scope>
    <source>
        <strain evidence="1">ATCC PRA-425</strain>
    </source>
</reference>
<sequence>MNNALGEGQNFMGFSSAAMGLQHAESLRRLPMAKDAHHSTTNVRPWYMQHAKELALRAALVVSCRSKSFQPARSAVRLLRLLTYPPVNSALRLATAAPPLYPKLVHHGAPAHLLFQFIHQYNEPAHVSPTTPVRCLQSVKHPLQAFPPLKCGTNFCPQQLPCVIHPKEAKEVERKVELELAASISAIQARARCQQLEVELRYEMYIKQLRQQVSDEQRRIESSAFTEIAKVKFSRMNNHYSSAINQIASKPLWVKRRK</sequence>
<comment type="caution">
    <text evidence="1">The sequence shown here is derived from an EMBL/GenBank/DDBJ whole genome shotgun (WGS) entry which is preliminary data.</text>
</comment>
<gene>
    <name evidence="1" type="ORF">FOL47_008874</name>
</gene>
<evidence type="ECO:0000313" key="1">
    <source>
        <dbReference type="EMBL" id="KAF4674674.1"/>
    </source>
</evidence>
<proteinExistence type="predicted"/>
<protein>
    <submittedName>
        <fullName evidence="1">Uncharacterized protein</fullName>
    </submittedName>
</protein>
<dbReference type="Proteomes" id="UP000591131">
    <property type="component" value="Unassembled WGS sequence"/>
</dbReference>
<name>A0A7J6MT26_PERCH</name>
<dbReference type="EMBL" id="JAAPAO010000059">
    <property type="protein sequence ID" value="KAF4674674.1"/>
    <property type="molecule type" value="Genomic_DNA"/>
</dbReference>